<dbReference type="PROSITE" id="PS01081">
    <property type="entry name" value="HTH_TETR_1"/>
    <property type="match status" value="1"/>
</dbReference>
<dbReference type="PANTHER" id="PTHR43479">
    <property type="entry name" value="ACREF/ENVCD OPERON REPRESSOR-RELATED"/>
    <property type="match status" value="1"/>
</dbReference>
<dbReference type="Pfam" id="PF00440">
    <property type="entry name" value="TetR_N"/>
    <property type="match status" value="1"/>
</dbReference>
<gene>
    <name evidence="4" type="ORF">ACFQ2Z_13925</name>
</gene>
<reference evidence="5" key="1">
    <citation type="journal article" date="2019" name="Int. J. Syst. Evol. Microbiol.">
        <title>The Global Catalogue of Microorganisms (GCM) 10K type strain sequencing project: providing services to taxonomists for standard genome sequencing and annotation.</title>
        <authorList>
            <consortium name="The Broad Institute Genomics Platform"/>
            <consortium name="The Broad Institute Genome Sequencing Center for Infectious Disease"/>
            <person name="Wu L."/>
            <person name="Ma J."/>
        </authorList>
    </citation>
    <scope>NUCLEOTIDE SEQUENCE [LARGE SCALE GENOMIC DNA]</scope>
    <source>
        <strain evidence="5">CCUG 48216</strain>
    </source>
</reference>
<dbReference type="SUPFAM" id="SSF46689">
    <property type="entry name" value="Homeodomain-like"/>
    <property type="match status" value="1"/>
</dbReference>
<dbReference type="EMBL" id="JBHTKZ010000026">
    <property type="protein sequence ID" value="MFD1182460.1"/>
    <property type="molecule type" value="Genomic_DNA"/>
</dbReference>
<name>A0ABW3SD86_9BACL</name>
<comment type="caution">
    <text evidence="4">The sequence shown here is derived from an EMBL/GenBank/DDBJ whole genome shotgun (WGS) entry which is preliminary data.</text>
</comment>
<dbReference type="RefSeq" id="WP_240269647.1">
    <property type="nucleotide sequence ID" value="NZ_JAKSXN010000029.1"/>
</dbReference>
<dbReference type="InterPro" id="IPR009057">
    <property type="entry name" value="Homeodomain-like_sf"/>
</dbReference>
<dbReference type="InterPro" id="IPR036271">
    <property type="entry name" value="Tet_transcr_reg_TetR-rel_C_sf"/>
</dbReference>
<evidence type="ECO:0000256" key="1">
    <source>
        <dbReference type="ARBA" id="ARBA00023125"/>
    </source>
</evidence>
<dbReference type="Proteomes" id="UP001597211">
    <property type="component" value="Unassembled WGS sequence"/>
</dbReference>
<feature type="DNA-binding region" description="H-T-H motif" evidence="2">
    <location>
        <begin position="32"/>
        <end position="51"/>
    </location>
</feature>
<dbReference type="Gene3D" id="1.10.10.60">
    <property type="entry name" value="Homeodomain-like"/>
    <property type="match status" value="1"/>
</dbReference>
<evidence type="ECO:0000313" key="4">
    <source>
        <dbReference type="EMBL" id="MFD1182460.1"/>
    </source>
</evidence>
<proteinExistence type="predicted"/>
<evidence type="ECO:0000259" key="3">
    <source>
        <dbReference type="PROSITE" id="PS50977"/>
    </source>
</evidence>
<keyword evidence="1 2" id="KW-0238">DNA-binding</keyword>
<keyword evidence="5" id="KW-1185">Reference proteome</keyword>
<dbReference type="InterPro" id="IPR023772">
    <property type="entry name" value="DNA-bd_HTH_TetR-type_CS"/>
</dbReference>
<accession>A0ABW3SD86</accession>
<sequence length="204" mass="23411">MEKFLSLPLEKQHGIIDAALTCFGTIGYKKTSMNDVAAEAGISKAMVFHYFGTKKALYLYLINYCHDLVMNEIEAKFDHALTDFFERIKQATNIKVAVMGKHAAVLSFLTSVYFETNEEVRRDITAILAKGEDIRNRIALSGVDESKFKEGIDLKLLMSMLTWMAEGFTSQMSRDNKIDIEVIAREFFRSIDMLRSQFYRPEYL</sequence>
<dbReference type="PROSITE" id="PS50977">
    <property type="entry name" value="HTH_TETR_2"/>
    <property type="match status" value="1"/>
</dbReference>
<dbReference type="InterPro" id="IPR050624">
    <property type="entry name" value="HTH-type_Tx_Regulator"/>
</dbReference>
<dbReference type="PANTHER" id="PTHR43479:SF11">
    <property type="entry name" value="ACREF_ENVCD OPERON REPRESSOR-RELATED"/>
    <property type="match status" value="1"/>
</dbReference>
<protein>
    <submittedName>
        <fullName evidence="4">TetR/AcrR family transcriptional regulator</fullName>
    </submittedName>
</protein>
<dbReference type="InterPro" id="IPR001647">
    <property type="entry name" value="HTH_TetR"/>
</dbReference>
<feature type="domain" description="HTH tetR-type" evidence="3">
    <location>
        <begin position="9"/>
        <end position="69"/>
    </location>
</feature>
<dbReference type="Gene3D" id="1.10.357.10">
    <property type="entry name" value="Tetracycline Repressor, domain 2"/>
    <property type="match status" value="1"/>
</dbReference>
<dbReference type="SUPFAM" id="SSF48498">
    <property type="entry name" value="Tetracyclin repressor-like, C-terminal domain"/>
    <property type="match status" value="1"/>
</dbReference>
<organism evidence="4 5">
    <name type="scientific">Paenibacillus timonensis</name>
    <dbReference type="NCBI Taxonomy" id="225915"/>
    <lineage>
        <taxon>Bacteria</taxon>
        <taxon>Bacillati</taxon>
        <taxon>Bacillota</taxon>
        <taxon>Bacilli</taxon>
        <taxon>Bacillales</taxon>
        <taxon>Paenibacillaceae</taxon>
        <taxon>Paenibacillus</taxon>
    </lineage>
</organism>
<evidence type="ECO:0000256" key="2">
    <source>
        <dbReference type="PROSITE-ProRule" id="PRU00335"/>
    </source>
</evidence>
<dbReference type="PRINTS" id="PR00455">
    <property type="entry name" value="HTHTETR"/>
</dbReference>
<evidence type="ECO:0000313" key="5">
    <source>
        <dbReference type="Proteomes" id="UP001597211"/>
    </source>
</evidence>